<dbReference type="InterPro" id="IPR006671">
    <property type="entry name" value="Cyclin_N"/>
</dbReference>
<evidence type="ECO:0000256" key="3">
    <source>
        <dbReference type="RuleBase" id="RU000383"/>
    </source>
</evidence>
<feature type="compositionally biased region" description="Acidic residues" evidence="4">
    <location>
        <begin position="445"/>
        <end position="454"/>
    </location>
</feature>
<dbReference type="AlphaFoldDB" id="A0A1V8SQI5"/>
<feature type="region of interest" description="Disordered" evidence="4">
    <location>
        <begin position="1"/>
        <end position="27"/>
    </location>
</feature>
<dbReference type="Gene3D" id="1.10.472.10">
    <property type="entry name" value="Cyclin-like"/>
    <property type="match status" value="2"/>
</dbReference>
<protein>
    <recommendedName>
        <fullName evidence="2">RNA polymerase II holoenzyme cyclin-like subunit</fullName>
    </recommendedName>
</protein>
<dbReference type="CDD" id="cd20545">
    <property type="entry name" value="CYCLIN_SpCG1C-like_rpt1"/>
    <property type="match status" value="1"/>
</dbReference>
<sequence length="454" mass="50246">MPPPSATHHLPPSHPAQRTRPKSPNRVLAEAEAQWTFTPAELANTPSIQDGLSPAEEKDIRTKGVNFILQVGILLKLPQLTLSTAATFFQRFLMRSSLKGVRDGVPKLHHYQSAAVALFLATKVEESCRKMKEIVLACCRIAQKNPNLIIDEQSKDFWKWRDCILHNEDVMLEVLCFDLTVESPHRQLFDMLKYYGQQHNKRFRNASWAFVSDSANTMLCLLCSSRTIAAAAFYNACRVTDVQIPDDKMGRPWWEGTQVKIGDVRMALEYMRTHYVEANGANGKNGQGVDGGEGDRSIYAGLSTPLDMTDEHDGTRLRPNGASVSPVQAAQNQLLAPGSERRLSNASSIGQKRAHEDEAPAETNGITTNGVHRAGSQRPQESKRIKLEPDSNGQAPNGARDSPAAHDLRVTEEKLRVQNGNRQNEADVRETLPVEPAAVVKQDDAGSEEGEVEE</sequence>
<evidence type="ECO:0000259" key="5">
    <source>
        <dbReference type="SMART" id="SM00385"/>
    </source>
</evidence>
<feature type="compositionally biased region" description="Polar residues" evidence="4">
    <location>
        <begin position="322"/>
        <end position="334"/>
    </location>
</feature>
<dbReference type="InterPro" id="IPR043198">
    <property type="entry name" value="Cyclin/Ssn8"/>
</dbReference>
<gene>
    <name evidence="6" type="ORF">B0A48_12990</name>
</gene>
<dbReference type="GO" id="GO:0006357">
    <property type="term" value="P:regulation of transcription by RNA polymerase II"/>
    <property type="evidence" value="ECO:0007669"/>
    <property type="project" value="InterPro"/>
</dbReference>
<dbReference type="EMBL" id="NAJO01000031">
    <property type="protein sequence ID" value="OQO01435.1"/>
    <property type="molecule type" value="Genomic_DNA"/>
</dbReference>
<evidence type="ECO:0000313" key="7">
    <source>
        <dbReference type="Proteomes" id="UP000192596"/>
    </source>
</evidence>
<dbReference type="InParanoid" id="A0A1V8SQI5"/>
<dbReference type="Proteomes" id="UP000192596">
    <property type="component" value="Unassembled WGS sequence"/>
</dbReference>
<comment type="caution">
    <text evidence="6">The sequence shown here is derived from an EMBL/GenBank/DDBJ whole genome shotgun (WGS) entry which is preliminary data.</text>
</comment>
<evidence type="ECO:0000313" key="6">
    <source>
        <dbReference type="EMBL" id="OQO01435.1"/>
    </source>
</evidence>
<reference evidence="7" key="1">
    <citation type="submission" date="2017-03" db="EMBL/GenBank/DDBJ databases">
        <title>Genomes of endolithic fungi from Antarctica.</title>
        <authorList>
            <person name="Coleine C."/>
            <person name="Masonjones S."/>
            <person name="Stajich J.E."/>
        </authorList>
    </citation>
    <scope>NUCLEOTIDE SEQUENCE [LARGE SCALE GENOMIC DNA]</scope>
    <source>
        <strain evidence="7">CCFEE 5527</strain>
    </source>
</reference>
<feature type="domain" description="Cyclin-like" evidence="5">
    <location>
        <begin position="66"/>
        <end position="173"/>
    </location>
</feature>
<evidence type="ECO:0000256" key="2">
    <source>
        <dbReference type="ARBA" id="ARBA00014912"/>
    </source>
</evidence>
<dbReference type="GO" id="GO:0016538">
    <property type="term" value="F:cyclin-dependent protein serine/threonine kinase regulator activity"/>
    <property type="evidence" value="ECO:0007669"/>
    <property type="project" value="InterPro"/>
</dbReference>
<proteinExistence type="inferred from homology"/>
<feature type="compositionally biased region" description="Basic and acidic residues" evidence="4">
    <location>
        <begin position="403"/>
        <end position="416"/>
    </location>
</feature>
<dbReference type="OrthoDB" id="25002at2759"/>
<dbReference type="PANTHER" id="PTHR10026">
    <property type="entry name" value="CYCLIN"/>
    <property type="match status" value="1"/>
</dbReference>
<keyword evidence="7" id="KW-1185">Reference proteome</keyword>
<feature type="region of interest" description="Disordered" evidence="4">
    <location>
        <begin position="279"/>
        <end position="454"/>
    </location>
</feature>
<evidence type="ECO:0000256" key="1">
    <source>
        <dbReference type="ARBA" id="ARBA00008638"/>
    </source>
</evidence>
<feature type="compositionally biased region" description="Basic and acidic residues" evidence="4">
    <location>
        <begin position="380"/>
        <end position="389"/>
    </location>
</feature>
<accession>A0A1V8SQI5</accession>
<dbReference type="Pfam" id="PF00134">
    <property type="entry name" value="Cyclin_N"/>
    <property type="match status" value="1"/>
</dbReference>
<comment type="similarity">
    <text evidence="1">Belongs to the cyclin family. Cyclin C subfamily.</text>
</comment>
<dbReference type="STRING" id="1507870.A0A1V8SQI5"/>
<evidence type="ECO:0000256" key="4">
    <source>
        <dbReference type="SAM" id="MobiDB-lite"/>
    </source>
</evidence>
<dbReference type="SMART" id="SM00385">
    <property type="entry name" value="CYCLIN"/>
    <property type="match status" value="1"/>
</dbReference>
<dbReference type="InterPro" id="IPR013763">
    <property type="entry name" value="Cyclin-like_dom"/>
</dbReference>
<organism evidence="6 7">
    <name type="scientific">Cryoendolithus antarcticus</name>
    <dbReference type="NCBI Taxonomy" id="1507870"/>
    <lineage>
        <taxon>Eukaryota</taxon>
        <taxon>Fungi</taxon>
        <taxon>Dikarya</taxon>
        <taxon>Ascomycota</taxon>
        <taxon>Pezizomycotina</taxon>
        <taxon>Dothideomycetes</taxon>
        <taxon>Dothideomycetidae</taxon>
        <taxon>Cladosporiales</taxon>
        <taxon>Cladosporiaceae</taxon>
        <taxon>Cryoendolithus</taxon>
    </lineage>
</organism>
<dbReference type="InterPro" id="IPR036915">
    <property type="entry name" value="Cyclin-like_sf"/>
</dbReference>
<dbReference type="CDD" id="cd20546">
    <property type="entry name" value="CYCLIN_SpCG1C_ScCTK2-like_rpt2"/>
    <property type="match status" value="1"/>
</dbReference>
<dbReference type="SUPFAM" id="SSF47954">
    <property type="entry name" value="Cyclin-like"/>
    <property type="match status" value="2"/>
</dbReference>
<name>A0A1V8SQI5_9PEZI</name>
<dbReference type="FunFam" id="1.10.472.10:FF:000072">
    <property type="entry name" value="Cyclin Pch1"/>
    <property type="match status" value="1"/>
</dbReference>
<keyword evidence="3" id="KW-0195">Cyclin</keyword>